<dbReference type="AlphaFoldDB" id="A0A1H0MLE0"/>
<evidence type="ECO:0000313" key="2">
    <source>
        <dbReference type="Proteomes" id="UP000198741"/>
    </source>
</evidence>
<accession>A0A1H0MLE0</accession>
<evidence type="ECO:0000313" key="1">
    <source>
        <dbReference type="EMBL" id="SDO81278.1"/>
    </source>
</evidence>
<dbReference type="STRING" id="1090615.SAMN04515671_2048"/>
<proteinExistence type="predicted"/>
<protein>
    <submittedName>
        <fullName evidence="1">Uncharacterized protein</fullName>
    </submittedName>
</protein>
<dbReference type="EMBL" id="LT629710">
    <property type="protein sequence ID" value="SDO81278.1"/>
    <property type="molecule type" value="Genomic_DNA"/>
</dbReference>
<reference evidence="1 2" key="1">
    <citation type="submission" date="2016-10" db="EMBL/GenBank/DDBJ databases">
        <authorList>
            <person name="de Groot N.N."/>
        </authorList>
    </citation>
    <scope>NUCLEOTIDE SEQUENCE [LARGE SCALE GENOMIC DNA]</scope>
    <source>
        <strain evidence="2">P4-7,KCTC 19426,CECT 7604</strain>
    </source>
</reference>
<dbReference type="Proteomes" id="UP000198741">
    <property type="component" value="Chromosome I"/>
</dbReference>
<name>A0A1H0MLE0_9ACTN</name>
<keyword evidence="2" id="KW-1185">Reference proteome</keyword>
<organism evidence="1 2">
    <name type="scientific">Nakamurella panacisegetis</name>
    <dbReference type="NCBI Taxonomy" id="1090615"/>
    <lineage>
        <taxon>Bacteria</taxon>
        <taxon>Bacillati</taxon>
        <taxon>Actinomycetota</taxon>
        <taxon>Actinomycetes</taxon>
        <taxon>Nakamurellales</taxon>
        <taxon>Nakamurellaceae</taxon>
        <taxon>Nakamurella</taxon>
    </lineage>
</organism>
<sequence length="106" mass="11488">MGKLIPAGRPSLRHRVLAFLEALSPFGDELPVGSARGDWRWLFADDAGVAVVGPPVRFTSADAAEKWIQHNAARLRRAGISGMTLLDGEHVVYGPTSLLRGRARDD</sequence>
<dbReference type="RefSeq" id="WP_157695344.1">
    <property type="nucleotide sequence ID" value="NZ_LT629710.1"/>
</dbReference>
<gene>
    <name evidence="1" type="ORF">SAMN04515671_2048</name>
</gene>
<dbReference type="OrthoDB" id="3214648at2"/>